<dbReference type="SUPFAM" id="SSF46689">
    <property type="entry name" value="Homeodomain-like"/>
    <property type="match status" value="1"/>
</dbReference>
<evidence type="ECO:0000256" key="2">
    <source>
        <dbReference type="PROSITE-ProRule" id="PRU00335"/>
    </source>
</evidence>
<keyword evidence="5" id="KW-1185">Reference proteome</keyword>
<dbReference type="Gene3D" id="1.10.357.10">
    <property type="entry name" value="Tetracycline Repressor, domain 2"/>
    <property type="match status" value="1"/>
</dbReference>
<evidence type="ECO:0000313" key="5">
    <source>
        <dbReference type="Proteomes" id="UP001164390"/>
    </source>
</evidence>
<accession>A0AA46TIN3</accession>
<dbReference type="EMBL" id="CP094970">
    <property type="protein sequence ID" value="UYM05552.1"/>
    <property type="molecule type" value="Genomic_DNA"/>
</dbReference>
<gene>
    <name evidence="4" type="ORF">L0C25_00240</name>
</gene>
<dbReference type="InterPro" id="IPR001647">
    <property type="entry name" value="HTH_TetR"/>
</dbReference>
<dbReference type="AlphaFoldDB" id="A0AA46TIN3"/>
<proteinExistence type="predicted"/>
<dbReference type="RefSeq" id="WP_271634368.1">
    <property type="nucleotide sequence ID" value="NZ_CP094970.1"/>
</dbReference>
<dbReference type="InterPro" id="IPR041669">
    <property type="entry name" value="TetR_C_15"/>
</dbReference>
<dbReference type="SUPFAM" id="SSF48498">
    <property type="entry name" value="Tetracyclin repressor-like, C-terminal domain"/>
    <property type="match status" value="1"/>
</dbReference>
<reference evidence="4" key="1">
    <citation type="submission" date="2022-01" db="EMBL/GenBank/DDBJ databases">
        <title>Nocardioidaceae gen. sp. A5X3R13.</title>
        <authorList>
            <person name="Lopez Marin M.A."/>
            <person name="Uhlik O."/>
        </authorList>
    </citation>
    <scope>NUCLEOTIDE SEQUENCE</scope>
    <source>
        <strain evidence="4">A5X3R13</strain>
    </source>
</reference>
<feature type="DNA-binding region" description="H-T-H motif" evidence="2">
    <location>
        <begin position="41"/>
        <end position="60"/>
    </location>
</feature>
<dbReference type="KEGG" id="sgrg:L0C25_00240"/>
<name>A0AA46TIN3_9ACTN</name>
<keyword evidence="1 2" id="KW-0238">DNA-binding</keyword>
<dbReference type="InterPro" id="IPR036271">
    <property type="entry name" value="Tet_transcr_reg_TetR-rel_C_sf"/>
</dbReference>
<dbReference type="Proteomes" id="UP001164390">
    <property type="component" value="Chromosome"/>
</dbReference>
<sequence>MADRPGTWAGTALTDRRTARREVLLEAGVVALGAADARPLTVRGVCRDAGLTERHFYDAFGDRDSFVRAVYDNVSARAGGVLAAASEASPSGTRAARAPVEAFVDLMLDEPAVGRVLLLSPTTEPALGARGTARALEFVALVRSRLPPNARASDAELAALAIVGALSGLLMAYLSGAVDVDRAAFTEHCVDVVLSLGA</sequence>
<organism evidence="4 5">
    <name type="scientific">Solicola gregarius</name>
    <dbReference type="NCBI Taxonomy" id="2908642"/>
    <lineage>
        <taxon>Bacteria</taxon>
        <taxon>Bacillati</taxon>
        <taxon>Actinomycetota</taxon>
        <taxon>Actinomycetes</taxon>
        <taxon>Propionibacteriales</taxon>
        <taxon>Nocardioidaceae</taxon>
        <taxon>Solicola</taxon>
    </lineage>
</organism>
<dbReference type="PROSITE" id="PS50977">
    <property type="entry name" value="HTH_TETR_2"/>
    <property type="match status" value="1"/>
</dbReference>
<evidence type="ECO:0000256" key="1">
    <source>
        <dbReference type="ARBA" id="ARBA00023125"/>
    </source>
</evidence>
<evidence type="ECO:0000259" key="3">
    <source>
        <dbReference type="PROSITE" id="PS50977"/>
    </source>
</evidence>
<evidence type="ECO:0000313" key="4">
    <source>
        <dbReference type="EMBL" id="UYM05552.1"/>
    </source>
</evidence>
<dbReference type="Pfam" id="PF17918">
    <property type="entry name" value="TetR_C_15"/>
    <property type="match status" value="1"/>
</dbReference>
<feature type="domain" description="HTH tetR-type" evidence="3">
    <location>
        <begin position="18"/>
        <end position="78"/>
    </location>
</feature>
<protein>
    <recommendedName>
        <fullName evidence="3">HTH tetR-type domain-containing protein</fullName>
    </recommendedName>
</protein>
<dbReference type="InterPro" id="IPR009057">
    <property type="entry name" value="Homeodomain-like_sf"/>
</dbReference>
<dbReference type="GO" id="GO:0003677">
    <property type="term" value="F:DNA binding"/>
    <property type="evidence" value="ECO:0007669"/>
    <property type="project" value="UniProtKB-UniRule"/>
</dbReference>